<evidence type="ECO:0000259" key="2">
    <source>
        <dbReference type="Pfam" id="PF12010"/>
    </source>
</evidence>
<dbReference type="PANTHER" id="PTHR43649:SF17">
    <property type="entry name" value="ABC TRANSPORTER SOLUTE BINDING PROTEIN-SUGAR TRANSPORT"/>
    <property type="match status" value="1"/>
</dbReference>
<evidence type="ECO:0000313" key="4">
    <source>
        <dbReference type="Proteomes" id="UP000092024"/>
    </source>
</evidence>
<feature type="domain" description="DUF3502" evidence="2">
    <location>
        <begin position="422"/>
        <end position="490"/>
    </location>
</feature>
<dbReference type="Gene3D" id="3.40.190.10">
    <property type="entry name" value="Periplasmic binding protein-like II"/>
    <property type="match status" value="1"/>
</dbReference>
<dbReference type="EMBL" id="LYPA01000026">
    <property type="protein sequence ID" value="OBR68400.1"/>
    <property type="molecule type" value="Genomic_DNA"/>
</dbReference>
<dbReference type="OrthoDB" id="7936627at2"/>
<name>A0A1A5YSK7_9BACL</name>
<dbReference type="RefSeq" id="WP_068679169.1">
    <property type="nucleotide sequence ID" value="NZ_LYPA01000026.1"/>
</dbReference>
<dbReference type="SUPFAM" id="SSF53850">
    <property type="entry name" value="Periplasmic binding protein-like II"/>
    <property type="match status" value="1"/>
</dbReference>
<dbReference type="PANTHER" id="PTHR43649">
    <property type="entry name" value="ARABINOSE-BINDING PROTEIN-RELATED"/>
    <property type="match status" value="1"/>
</dbReference>
<sequence length="492" mass="54286">MVRKKGLSLLALVLVLSLVLAACGGKNNESGSEGSNSGTNGGSEAPVELVWYTIGTPPRDLQKVNDEINKITAEKINATVKIKMLDWGEYSQKMQIAIASGENFDIAFTSSWANDYFGNAKKNAFLAIDDLLKSHGQGIVAALHPDFLEGTKVNGHNYGIPANKELPQQRVFRFNKTFVDKYNLDISGVKTLQDLEPILKTFKENEPTIAPIPAKIAEFFHVDMPINDIPIIGMPLDTTDYKLINVWETDEAKAYLETMHRYYQAGYLPKDVATQKDAGDYFKTGQWLVDVADSQPLADNLWSADAGYEVVSVPMQDPISFNWSVAGSMQAISINSEHPEKAMEFLNLLYTDADLMNLLDFGIQDVHYTKTGDNTKDIIPDSGYGFPAFTAGNLMLTYLNSNDAPDKWEQFQKFNDSATAAPLLGFQVDTSKITSELASLKNTKDAVYDALFSGTVDPAVQLPKAIEKFKENGLDKVMAEIQSQIDAWVASK</sequence>
<dbReference type="AlphaFoldDB" id="A0A1A5YSK7"/>
<accession>A0A1A5YSK7</accession>
<protein>
    <submittedName>
        <fullName evidence="3">ABC transporter substrate-binding protein</fullName>
    </submittedName>
</protein>
<comment type="caution">
    <text evidence="3">The sequence shown here is derived from an EMBL/GenBank/DDBJ whole genome shotgun (WGS) entry which is preliminary data.</text>
</comment>
<reference evidence="3 4" key="1">
    <citation type="submission" date="2016-05" db="EMBL/GenBank/DDBJ databases">
        <title>Paenibacillus oryzae. sp. nov., isolated from the rice root.</title>
        <authorList>
            <person name="Zhang J."/>
            <person name="Zhang X."/>
        </authorList>
    </citation>
    <scope>NUCLEOTIDE SEQUENCE [LARGE SCALE GENOMIC DNA]</scope>
    <source>
        <strain evidence="3 4">1DrF-4</strain>
    </source>
</reference>
<keyword evidence="4" id="KW-1185">Reference proteome</keyword>
<evidence type="ECO:0000313" key="3">
    <source>
        <dbReference type="EMBL" id="OBR68400.1"/>
    </source>
</evidence>
<dbReference type="Proteomes" id="UP000092024">
    <property type="component" value="Unassembled WGS sequence"/>
</dbReference>
<dbReference type="Pfam" id="PF12010">
    <property type="entry name" value="DUF3502"/>
    <property type="match status" value="1"/>
</dbReference>
<evidence type="ECO:0000256" key="1">
    <source>
        <dbReference type="SAM" id="SignalP"/>
    </source>
</evidence>
<dbReference type="InterPro" id="IPR050490">
    <property type="entry name" value="Bact_solute-bd_prot1"/>
</dbReference>
<dbReference type="PROSITE" id="PS51257">
    <property type="entry name" value="PROKAR_LIPOPROTEIN"/>
    <property type="match status" value="1"/>
</dbReference>
<organism evidence="3 4">
    <name type="scientific">Paenibacillus oryzae</name>
    <dbReference type="NCBI Taxonomy" id="1844972"/>
    <lineage>
        <taxon>Bacteria</taxon>
        <taxon>Bacillati</taxon>
        <taxon>Bacillota</taxon>
        <taxon>Bacilli</taxon>
        <taxon>Bacillales</taxon>
        <taxon>Paenibacillaceae</taxon>
        <taxon>Paenibacillus</taxon>
    </lineage>
</organism>
<dbReference type="InterPro" id="IPR022627">
    <property type="entry name" value="DUF3502"/>
</dbReference>
<keyword evidence="1" id="KW-0732">Signal</keyword>
<dbReference type="Pfam" id="PF01547">
    <property type="entry name" value="SBP_bac_1"/>
    <property type="match status" value="1"/>
</dbReference>
<feature type="signal peptide" evidence="1">
    <location>
        <begin position="1"/>
        <end position="21"/>
    </location>
</feature>
<feature type="chain" id="PRO_5038850292" evidence="1">
    <location>
        <begin position="22"/>
        <end position="492"/>
    </location>
</feature>
<dbReference type="STRING" id="1844972.A7K91_21190"/>
<gene>
    <name evidence="3" type="ORF">A7K91_21190</name>
</gene>
<dbReference type="InterPro" id="IPR006059">
    <property type="entry name" value="SBP"/>
</dbReference>
<proteinExistence type="predicted"/>